<evidence type="ECO:0000256" key="5">
    <source>
        <dbReference type="ARBA" id="ARBA00022692"/>
    </source>
</evidence>
<dbReference type="PANTHER" id="PTHR33908:SF3">
    <property type="entry name" value="UNDECAPRENYL PHOSPHATE-ALPHA-4-AMINO-4-DEOXY-L-ARABINOSE ARABINOSYL TRANSFERASE"/>
    <property type="match status" value="1"/>
</dbReference>
<feature type="transmembrane region" description="Helical" evidence="8">
    <location>
        <begin position="225"/>
        <end position="248"/>
    </location>
</feature>
<dbReference type="GO" id="GO:0009103">
    <property type="term" value="P:lipopolysaccharide biosynthetic process"/>
    <property type="evidence" value="ECO:0007669"/>
    <property type="project" value="UniProtKB-ARBA"/>
</dbReference>
<feature type="transmembrane region" description="Helical" evidence="8">
    <location>
        <begin position="97"/>
        <end position="118"/>
    </location>
</feature>
<dbReference type="GO" id="GO:0005886">
    <property type="term" value="C:plasma membrane"/>
    <property type="evidence" value="ECO:0007669"/>
    <property type="project" value="UniProtKB-SubCell"/>
</dbReference>
<feature type="transmembrane region" description="Helical" evidence="8">
    <location>
        <begin position="313"/>
        <end position="332"/>
    </location>
</feature>
<keyword evidence="5 8" id="KW-0812">Transmembrane</keyword>
<evidence type="ECO:0000313" key="11">
    <source>
        <dbReference type="Proteomes" id="UP000254711"/>
    </source>
</evidence>
<keyword evidence="11" id="KW-1185">Reference proteome</keyword>
<feature type="transmembrane region" description="Helical" evidence="8">
    <location>
        <begin position="339"/>
        <end position="356"/>
    </location>
</feature>
<evidence type="ECO:0000256" key="2">
    <source>
        <dbReference type="ARBA" id="ARBA00022475"/>
    </source>
</evidence>
<feature type="transmembrane region" description="Helical" evidence="8">
    <location>
        <begin position="152"/>
        <end position="170"/>
    </location>
</feature>
<dbReference type="InterPro" id="IPR050297">
    <property type="entry name" value="LipidA_mod_glycosyltrf_83"/>
</dbReference>
<evidence type="ECO:0000313" key="10">
    <source>
        <dbReference type="EMBL" id="RDI97559.1"/>
    </source>
</evidence>
<keyword evidence="2" id="KW-1003">Cell membrane</keyword>
<comment type="caution">
    <text evidence="10">The sequence shown here is derived from an EMBL/GenBank/DDBJ whole genome shotgun (WGS) entry which is preliminary data.</text>
</comment>
<protein>
    <submittedName>
        <fullName evidence="10">Glycosyltransferase family 39 protein</fullName>
    </submittedName>
</protein>
<feature type="transmembrane region" description="Helical" evidence="8">
    <location>
        <begin position="269"/>
        <end position="293"/>
    </location>
</feature>
<feature type="transmembrane region" description="Helical" evidence="8">
    <location>
        <begin position="20"/>
        <end position="38"/>
    </location>
</feature>
<dbReference type="OrthoDB" id="9775035at2"/>
<dbReference type="EMBL" id="QQSY01000004">
    <property type="protein sequence ID" value="RDI97559.1"/>
    <property type="molecule type" value="Genomic_DNA"/>
</dbReference>
<evidence type="ECO:0000256" key="4">
    <source>
        <dbReference type="ARBA" id="ARBA00022679"/>
    </source>
</evidence>
<feature type="transmembrane region" description="Helical" evidence="8">
    <location>
        <begin position="182"/>
        <end position="205"/>
    </location>
</feature>
<evidence type="ECO:0000256" key="6">
    <source>
        <dbReference type="ARBA" id="ARBA00022989"/>
    </source>
</evidence>
<keyword evidence="7 8" id="KW-0472">Membrane</keyword>
<dbReference type="RefSeq" id="WP_114825877.1">
    <property type="nucleotide sequence ID" value="NZ_QQSY01000004.1"/>
</dbReference>
<evidence type="ECO:0000256" key="8">
    <source>
        <dbReference type="SAM" id="Phobius"/>
    </source>
</evidence>
<dbReference type="Proteomes" id="UP000254711">
    <property type="component" value="Unassembled WGS sequence"/>
</dbReference>
<evidence type="ECO:0000259" key="9">
    <source>
        <dbReference type="Pfam" id="PF13231"/>
    </source>
</evidence>
<dbReference type="InterPro" id="IPR038731">
    <property type="entry name" value="RgtA/B/C-like"/>
</dbReference>
<dbReference type="PANTHER" id="PTHR33908">
    <property type="entry name" value="MANNOSYLTRANSFERASE YKCB-RELATED"/>
    <property type="match status" value="1"/>
</dbReference>
<evidence type="ECO:0000256" key="1">
    <source>
        <dbReference type="ARBA" id="ARBA00004651"/>
    </source>
</evidence>
<sequence length="509" mass="56521">MSAIHKRSHLVDTGWVKTNRPVWVILLVGLCAGLILQGSRGLWSPDEGRYVGAALQMLGSGNFLAPAYSPTELNFSKPPMTYWVIAASLKLFGNNTWAARIPYALSFGTTLALLFLFGRRVSPRKPWAPSLVYATSAFPFLTANVVSTDVLLTVFETLAVLGFVMATWPVHELPRRQGLRLMWLGFALAFLTKGPPGLLPLLPIVTFSVFCGDWRSVRRLFDPVGFVLFMVIGFSWYAMAALRYPWLIHYFLHDEVYGRIFTSMHGRHAGAIGWAQIYVPVLVVGTFPWWTAVSGALGEFFRPGRLRKLRNERSIQLFAALWLVIPLLIFCLSQSRLPLYLLPLFVPLALLSASRLETGFDIHSNRTRGLLLGWVILLLSIKGYAAYGLSAKDDNRRAAGEIASLTAGADYAAVIFLEDNLDSYAVEEQTPWGVRLYLDKPVYGVSARSPDAAAQLCAAIQAQGRALIVVNQALPATALETMTRSCRPTLHLVERWRSNELVLAQQPIL</sequence>
<dbReference type="GO" id="GO:0016763">
    <property type="term" value="F:pentosyltransferase activity"/>
    <property type="evidence" value="ECO:0007669"/>
    <property type="project" value="TreeGrafter"/>
</dbReference>
<accession>A0A370K4I5</accession>
<evidence type="ECO:0000256" key="7">
    <source>
        <dbReference type="ARBA" id="ARBA00023136"/>
    </source>
</evidence>
<dbReference type="Pfam" id="PF13231">
    <property type="entry name" value="PMT_2"/>
    <property type="match status" value="1"/>
</dbReference>
<gene>
    <name evidence="10" type="ORF">DVT68_14780</name>
</gene>
<dbReference type="GO" id="GO:0010041">
    <property type="term" value="P:response to iron(III) ion"/>
    <property type="evidence" value="ECO:0007669"/>
    <property type="project" value="TreeGrafter"/>
</dbReference>
<evidence type="ECO:0000256" key="3">
    <source>
        <dbReference type="ARBA" id="ARBA00022676"/>
    </source>
</evidence>
<keyword evidence="4 10" id="KW-0808">Transferase</keyword>
<keyword evidence="6 8" id="KW-1133">Transmembrane helix</keyword>
<feature type="domain" description="Glycosyltransferase RgtA/B/C/D-like" evidence="9">
    <location>
        <begin position="76"/>
        <end position="234"/>
    </location>
</feature>
<proteinExistence type="predicted"/>
<feature type="transmembrane region" description="Helical" evidence="8">
    <location>
        <begin position="368"/>
        <end position="387"/>
    </location>
</feature>
<reference evidence="10 11" key="1">
    <citation type="submission" date="2018-07" db="EMBL/GenBank/DDBJ databases">
        <title>Dyella solisilvae sp. nov., isolated from the pine and broad-leaved mixed forest soil.</title>
        <authorList>
            <person name="Gao Z."/>
            <person name="Qiu L."/>
        </authorList>
    </citation>
    <scope>NUCLEOTIDE SEQUENCE [LARGE SCALE GENOMIC DNA]</scope>
    <source>
        <strain evidence="10 11">DHG54</strain>
    </source>
</reference>
<comment type="subcellular location">
    <subcellularLocation>
        <location evidence="1">Cell membrane</location>
        <topology evidence="1">Multi-pass membrane protein</topology>
    </subcellularLocation>
</comment>
<organism evidence="10 11">
    <name type="scientific">Dyella solisilvae</name>
    <dbReference type="NCBI Taxonomy" id="1920168"/>
    <lineage>
        <taxon>Bacteria</taxon>
        <taxon>Pseudomonadati</taxon>
        <taxon>Pseudomonadota</taxon>
        <taxon>Gammaproteobacteria</taxon>
        <taxon>Lysobacterales</taxon>
        <taxon>Rhodanobacteraceae</taxon>
        <taxon>Dyella</taxon>
    </lineage>
</organism>
<keyword evidence="3" id="KW-0328">Glycosyltransferase</keyword>
<name>A0A370K4I5_9GAMM</name>
<dbReference type="AlphaFoldDB" id="A0A370K4I5"/>